<evidence type="ECO:0000313" key="1">
    <source>
        <dbReference type="EMBL" id="RVW63933.1"/>
    </source>
</evidence>
<dbReference type="EMBL" id="QGNW01000728">
    <property type="protein sequence ID" value="RVW63933.1"/>
    <property type="molecule type" value="Genomic_DNA"/>
</dbReference>
<dbReference type="AlphaFoldDB" id="A0A438FVE6"/>
<evidence type="ECO:0000313" key="2">
    <source>
        <dbReference type="Proteomes" id="UP000288805"/>
    </source>
</evidence>
<comment type="caution">
    <text evidence="1">The sequence shown here is derived from an EMBL/GenBank/DDBJ whole genome shotgun (WGS) entry which is preliminary data.</text>
</comment>
<reference evidence="1 2" key="1">
    <citation type="journal article" date="2018" name="PLoS Genet.">
        <title>Population sequencing reveals clonal diversity and ancestral inbreeding in the grapevine cultivar Chardonnay.</title>
        <authorList>
            <person name="Roach M.J."/>
            <person name="Johnson D.L."/>
            <person name="Bohlmann J."/>
            <person name="van Vuuren H.J."/>
            <person name="Jones S.J."/>
            <person name="Pretorius I.S."/>
            <person name="Schmidt S.A."/>
            <person name="Borneman A.R."/>
        </authorList>
    </citation>
    <scope>NUCLEOTIDE SEQUENCE [LARGE SCALE GENOMIC DNA]</scope>
    <source>
        <strain evidence="2">cv. Chardonnay</strain>
        <tissue evidence="1">Leaf</tissue>
    </source>
</reference>
<protein>
    <submittedName>
        <fullName evidence="1">Uncharacterized protein</fullName>
    </submittedName>
</protein>
<organism evidence="1 2">
    <name type="scientific">Vitis vinifera</name>
    <name type="common">Grape</name>
    <dbReference type="NCBI Taxonomy" id="29760"/>
    <lineage>
        <taxon>Eukaryota</taxon>
        <taxon>Viridiplantae</taxon>
        <taxon>Streptophyta</taxon>
        <taxon>Embryophyta</taxon>
        <taxon>Tracheophyta</taxon>
        <taxon>Spermatophyta</taxon>
        <taxon>Magnoliopsida</taxon>
        <taxon>eudicotyledons</taxon>
        <taxon>Gunneridae</taxon>
        <taxon>Pentapetalae</taxon>
        <taxon>rosids</taxon>
        <taxon>Vitales</taxon>
        <taxon>Vitaceae</taxon>
        <taxon>Viteae</taxon>
        <taxon>Vitis</taxon>
    </lineage>
</organism>
<sequence length="96" mass="10351">MGYIDVWEHFGEGGHIDADWSSIFEDLYSPELGNLIGIRGSACVEVMTTLHGSAPSLRRHAEGCVPLEGGYCDQFASAMASIQEAIAGFCQRIDGQ</sequence>
<gene>
    <name evidence="1" type="ORF">CK203_056792</name>
</gene>
<dbReference type="Proteomes" id="UP000288805">
    <property type="component" value="Unassembled WGS sequence"/>
</dbReference>
<name>A0A438FVE6_VITVI</name>
<proteinExistence type="predicted"/>
<accession>A0A438FVE6</accession>